<reference evidence="1 2" key="1">
    <citation type="journal article" date="2021" name="Nat. Plants">
        <title>The Taxus genome provides insights into paclitaxel biosynthesis.</title>
        <authorList>
            <person name="Xiong X."/>
            <person name="Gou J."/>
            <person name="Liao Q."/>
            <person name="Li Y."/>
            <person name="Zhou Q."/>
            <person name="Bi G."/>
            <person name="Li C."/>
            <person name="Du R."/>
            <person name="Wang X."/>
            <person name="Sun T."/>
            <person name="Guo L."/>
            <person name="Liang H."/>
            <person name="Lu P."/>
            <person name="Wu Y."/>
            <person name="Zhang Z."/>
            <person name="Ro D.K."/>
            <person name="Shang Y."/>
            <person name="Huang S."/>
            <person name="Yan J."/>
        </authorList>
    </citation>
    <scope>NUCLEOTIDE SEQUENCE [LARGE SCALE GENOMIC DNA]</scope>
    <source>
        <strain evidence="1">Ta-2019</strain>
    </source>
</reference>
<organism evidence="1 2">
    <name type="scientific">Taxus chinensis</name>
    <name type="common">Chinese yew</name>
    <name type="synonym">Taxus wallichiana var. chinensis</name>
    <dbReference type="NCBI Taxonomy" id="29808"/>
    <lineage>
        <taxon>Eukaryota</taxon>
        <taxon>Viridiplantae</taxon>
        <taxon>Streptophyta</taxon>
        <taxon>Embryophyta</taxon>
        <taxon>Tracheophyta</taxon>
        <taxon>Spermatophyta</taxon>
        <taxon>Pinopsida</taxon>
        <taxon>Pinidae</taxon>
        <taxon>Conifers II</taxon>
        <taxon>Cupressales</taxon>
        <taxon>Taxaceae</taxon>
        <taxon>Taxus</taxon>
    </lineage>
</organism>
<name>A0AA38CQ33_TAXCH</name>
<dbReference type="AlphaFoldDB" id="A0AA38CQ33"/>
<dbReference type="EMBL" id="JAHRHJ020000009">
    <property type="protein sequence ID" value="KAH9301099.1"/>
    <property type="molecule type" value="Genomic_DNA"/>
</dbReference>
<accession>A0AA38CQ33</accession>
<proteinExistence type="predicted"/>
<dbReference type="Proteomes" id="UP000824469">
    <property type="component" value="Unassembled WGS sequence"/>
</dbReference>
<evidence type="ECO:0000313" key="1">
    <source>
        <dbReference type="EMBL" id="KAH9301099.1"/>
    </source>
</evidence>
<feature type="non-terminal residue" evidence="1">
    <location>
        <position position="55"/>
    </location>
</feature>
<sequence length="55" mass="6186">VLGEGSLEETVQKLRLFIDKGDVRNGKLQRVAANFITIRDSVLQDIHGDIRLLPQ</sequence>
<gene>
    <name evidence="1" type="ORF">KI387_012682</name>
</gene>
<keyword evidence="2" id="KW-1185">Reference proteome</keyword>
<protein>
    <submittedName>
        <fullName evidence="1">Uncharacterized protein</fullName>
    </submittedName>
</protein>
<evidence type="ECO:0000313" key="2">
    <source>
        <dbReference type="Proteomes" id="UP000824469"/>
    </source>
</evidence>
<feature type="non-terminal residue" evidence="1">
    <location>
        <position position="1"/>
    </location>
</feature>
<comment type="caution">
    <text evidence="1">The sequence shown here is derived from an EMBL/GenBank/DDBJ whole genome shotgun (WGS) entry which is preliminary data.</text>
</comment>